<name>A0ABP7RN47_9BURK</name>
<dbReference type="Proteomes" id="UP001501627">
    <property type="component" value="Unassembled WGS sequence"/>
</dbReference>
<sequence>MMMDVSLQPPVMAAHDGTHVAAWGWSERFRMPLYKPGTRVRRMGQWETISHVALRRDDMVIYLTGQADPVDPLELELEPTVFTTLRVPDVLYPAGSLVSNRR</sequence>
<reference evidence="2" key="1">
    <citation type="journal article" date="2019" name="Int. J. Syst. Evol. Microbiol.">
        <title>The Global Catalogue of Microorganisms (GCM) 10K type strain sequencing project: providing services to taxonomists for standard genome sequencing and annotation.</title>
        <authorList>
            <consortium name="The Broad Institute Genomics Platform"/>
            <consortium name="The Broad Institute Genome Sequencing Center for Infectious Disease"/>
            <person name="Wu L."/>
            <person name="Ma J."/>
        </authorList>
    </citation>
    <scope>NUCLEOTIDE SEQUENCE [LARGE SCALE GENOMIC DNA]</scope>
    <source>
        <strain evidence="2">JCM 17561</strain>
    </source>
</reference>
<accession>A0ABP7RN47</accession>
<gene>
    <name evidence="1" type="ORF">GCM10022279_24460</name>
</gene>
<keyword evidence="2" id="KW-1185">Reference proteome</keyword>
<protein>
    <submittedName>
        <fullName evidence="1">Uncharacterized protein</fullName>
    </submittedName>
</protein>
<dbReference type="EMBL" id="BAABBP010000023">
    <property type="protein sequence ID" value="GAA3999867.1"/>
    <property type="molecule type" value="Genomic_DNA"/>
</dbReference>
<dbReference type="RefSeq" id="WP_344869734.1">
    <property type="nucleotide sequence ID" value="NZ_BAABBP010000023.1"/>
</dbReference>
<evidence type="ECO:0000313" key="2">
    <source>
        <dbReference type="Proteomes" id="UP001501627"/>
    </source>
</evidence>
<organism evidence="1 2">
    <name type="scientific">Comamonas faecalis</name>
    <dbReference type="NCBI Taxonomy" id="1387849"/>
    <lineage>
        <taxon>Bacteria</taxon>
        <taxon>Pseudomonadati</taxon>
        <taxon>Pseudomonadota</taxon>
        <taxon>Betaproteobacteria</taxon>
        <taxon>Burkholderiales</taxon>
        <taxon>Comamonadaceae</taxon>
        <taxon>Comamonas</taxon>
    </lineage>
</organism>
<comment type="caution">
    <text evidence="1">The sequence shown here is derived from an EMBL/GenBank/DDBJ whole genome shotgun (WGS) entry which is preliminary data.</text>
</comment>
<evidence type="ECO:0000313" key="1">
    <source>
        <dbReference type="EMBL" id="GAA3999867.1"/>
    </source>
</evidence>
<proteinExistence type="predicted"/>